<feature type="transmembrane region" description="Helical" evidence="6">
    <location>
        <begin position="373"/>
        <end position="400"/>
    </location>
</feature>
<comment type="subcellular location">
    <subcellularLocation>
        <location evidence="1">Membrane</location>
        <topology evidence="1">Multi-pass membrane protein</topology>
    </subcellularLocation>
</comment>
<evidence type="ECO:0000256" key="2">
    <source>
        <dbReference type="ARBA" id="ARBA00022692"/>
    </source>
</evidence>
<dbReference type="InterPro" id="IPR050382">
    <property type="entry name" value="MFS_Na/Anion_cotransporter"/>
</dbReference>
<dbReference type="Pfam" id="PF07690">
    <property type="entry name" value="MFS_1"/>
    <property type="match status" value="1"/>
</dbReference>
<feature type="transmembrane region" description="Helical" evidence="6">
    <location>
        <begin position="412"/>
        <end position="430"/>
    </location>
</feature>
<dbReference type="Gene3D" id="1.20.1250.20">
    <property type="entry name" value="MFS general substrate transporter like domains"/>
    <property type="match status" value="1"/>
</dbReference>
<dbReference type="InterPro" id="IPR036259">
    <property type="entry name" value="MFS_trans_sf"/>
</dbReference>
<organism evidence="7">
    <name type="scientific">Cuerna arida</name>
    <dbReference type="NCBI Taxonomy" id="1464854"/>
    <lineage>
        <taxon>Eukaryota</taxon>
        <taxon>Metazoa</taxon>
        <taxon>Ecdysozoa</taxon>
        <taxon>Arthropoda</taxon>
        <taxon>Hexapoda</taxon>
        <taxon>Insecta</taxon>
        <taxon>Pterygota</taxon>
        <taxon>Neoptera</taxon>
        <taxon>Paraneoptera</taxon>
        <taxon>Hemiptera</taxon>
        <taxon>Auchenorrhyncha</taxon>
        <taxon>Membracoidea</taxon>
        <taxon>Cicadellidae</taxon>
        <taxon>Cicadellinae</taxon>
        <taxon>Proconiini</taxon>
        <taxon>Cuerna</taxon>
    </lineage>
</organism>
<dbReference type="GO" id="GO:0016020">
    <property type="term" value="C:membrane"/>
    <property type="evidence" value="ECO:0007669"/>
    <property type="project" value="UniProtKB-SubCell"/>
</dbReference>
<feature type="transmembrane region" description="Helical" evidence="6">
    <location>
        <begin position="176"/>
        <end position="194"/>
    </location>
</feature>
<evidence type="ECO:0000313" key="7">
    <source>
        <dbReference type="EMBL" id="JAS37984.1"/>
    </source>
</evidence>
<protein>
    <recommendedName>
        <fullName evidence="8">Major facilitator superfamily (MFS) profile domain-containing protein</fullName>
    </recommendedName>
</protein>
<dbReference type="AlphaFoldDB" id="A0A1B6EJ95"/>
<dbReference type="SUPFAM" id="SSF103473">
    <property type="entry name" value="MFS general substrate transporter"/>
    <property type="match status" value="1"/>
</dbReference>
<dbReference type="PANTHER" id="PTHR11662">
    <property type="entry name" value="SOLUTE CARRIER FAMILY 17"/>
    <property type="match status" value="1"/>
</dbReference>
<feature type="non-terminal residue" evidence="7">
    <location>
        <position position="1"/>
    </location>
</feature>
<feature type="non-terminal residue" evidence="7">
    <location>
        <position position="540"/>
    </location>
</feature>
<name>A0A1B6EJ95_9HEMI</name>
<dbReference type="PANTHER" id="PTHR11662:SF415">
    <property type="entry name" value="AT30085P-RELATED"/>
    <property type="match status" value="1"/>
</dbReference>
<feature type="transmembrane region" description="Helical" evidence="6">
    <location>
        <begin position="88"/>
        <end position="106"/>
    </location>
</feature>
<dbReference type="InterPro" id="IPR011701">
    <property type="entry name" value="MFS"/>
</dbReference>
<reference evidence="7" key="1">
    <citation type="submission" date="2015-11" db="EMBL/GenBank/DDBJ databases">
        <title>De novo transcriptome assembly of four potential Pierce s Disease insect vectors from Arizona vineyards.</title>
        <authorList>
            <person name="Tassone E.E."/>
        </authorList>
    </citation>
    <scope>NUCLEOTIDE SEQUENCE</scope>
</reference>
<keyword evidence="4 6" id="KW-0472">Membrane</keyword>
<feature type="transmembrane region" description="Helical" evidence="6">
    <location>
        <begin position="118"/>
        <end position="139"/>
    </location>
</feature>
<feature type="transmembrane region" description="Helical" evidence="6">
    <location>
        <begin position="145"/>
        <end position="164"/>
    </location>
</feature>
<feature type="region of interest" description="Disordered" evidence="5">
    <location>
        <begin position="445"/>
        <end position="480"/>
    </location>
</feature>
<evidence type="ECO:0000256" key="1">
    <source>
        <dbReference type="ARBA" id="ARBA00004141"/>
    </source>
</evidence>
<sequence length="540" mass="59828">TCMSGLILTTLNGSMLPALLTETAEPTHSLRTLACHPRVGKKVSASLAELEPLSNSRGALQAVHLVGSAVGMLPAGVIIQRFGPKTMFGLSVFIPGICSVIYPLCLRTSTTIMLSNQFTMGLFSGAQFPAFAWYAVHWIPHTEVGFMLALILIGTPLGSMVQPLVAHSVMSLSRRWVNVFYMTGVTAVVWAYFWQENVFDFPFQHPFINVDEVELLEETTLLNEEPEWHWTWKSTVTSLQLWTLVVANLGYSWIATFVDILIPAFYFPYIHNANSGIFNPGLGCIAMVLVAATILASGVVRDRLISAHYFHTADIAYIYYSMCNVGGSLMLLGLAHRECHRISVFLYYTSAAMCVGVAAISRVETALNINPHLAAVNIALTCFPGLIVSPLHIVLGTSLLEGKTFKDWKRLTYLNTVACIIVTVVFLKMGKSLLSLSLEHLRSYQKRSEDPDQRSSTPSLASEESKRSSEAISSQRISETEKRVRFAIDRQVEWAIRPRNKSLKPRNVEDTPGTSAQQRQIEEDFHIISSSPPDRLSLEG</sequence>
<accession>A0A1B6EJ95</accession>
<evidence type="ECO:0000256" key="4">
    <source>
        <dbReference type="ARBA" id="ARBA00023136"/>
    </source>
</evidence>
<evidence type="ECO:0000256" key="5">
    <source>
        <dbReference type="SAM" id="MobiDB-lite"/>
    </source>
</evidence>
<feature type="region of interest" description="Disordered" evidence="5">
    <location>
        <begin position="499"/>
        <end position="540"/>
    </location>
</feature>
<feature type="transmembrane region" description="Helical" evidence="6">
    <location>
        <begin position="342"/>
        <end position="361"/>
    </location>
</feature>
<keyword evidence="3 6" id="KW-1133">Transmembrane helix</keyword>
<keyword evidence="2 6" id="KW-0812">Transmembrane</keyword>
<feature type="transmembrane region" description="Helical" evidence="6">
    <location>
        <begin position="241"/>
        <end position="265"/>
    </location>
</feature>
<dbReference type="GO" id="GO:0022857">
    <property type="term" value="F:transmembrane transporter activity"/>
    <property type="evidence" value="ECO:0007669"/>
    <property type="project" value="InterPro"/>
</dbReference>
<dbReference type="EMBL" id="GECZ01031785">
    <property type="protein sequence ID" value="JAS37984.1"/>
    <property type="molecule type" value="Transcribed_RNA"/>
</dbReference>
<dbReference type="GO" id="GO:0006820">
    <property type="term" value="P:monoatomic anion transport"/>
    <property type="evidence" value="ECO:0007669"/>
    <property type="project" value="TreeGrafter"/>
</dbReference>
<evidence type="ECO:0008006" key="8">
    <source>
        <dbReference type="Google" id="ProtNLM"/>
    </source>
</evidence>
<feature type="transmembrane region" description="Helical" evidence="6">
    <location>
        <begin position="277"/>
        <end position="297"/>
    </location>
</feature>
<feature type="transmembrane region" description="Helical" evidence="6">
    <location>
        <begin position="317"/>
        <end position="335"/>
    </location>
</feature>
<evidence type="ECO:0000256" key="3">
    <source>
        <dbReference type="ARBA" id="ARBA00022989"/>
    </source>
</evidence>
<evidence type="ECO:0000256" key="6">
    <source>
        <dbReference type="SAM" id="Phobius"/>
    </source>
</evidence>
<proteinExistence type="predicted"/>
<gene>
    <name evidence="7" type="ORF">g.14380</name>
</gene>